<reference evidence="1 2" key="1">
    <citation type="submission" date="2017-03" db="EMBL/GenBank/DDBJ databases">
        <authorList>
            <person name="Afonso C.L."/>
            <person name="Miller P.J."/>
            <person name="Scott M.A."/>
            <person name="Spackman E."/>
            <person name="Goraichik I."/>
            <person name="Dimitrov K.M."/>
            <person name="Suarez D.L."/>
            <person name="Swayne D.E."/>
        </authorList>
    </citation>
    <scope>NUCLEOTIDE SEQUENCE [LARGE SCALE GENOMIC DNA]</scope>
    <source>
        <strain evidence="1">SB41UT1</strain>
    </source>
</reference>
<dbReference type="EMBL" id="FWPT01000004">
    <property type="protein sequence ID" value="SMA45149.1"/>
    <property type="molecule type" value="Genomic_DNA"/>
</dbReference>
<evidence type="ECO:0000313" key="1">
    <source>
        <dbReference type="EMBL" id="SMA45149.1"/>
    </source>
</evidence>
<proteinExistence type="predicted"/>
<dbReference type="Proteomes" id="UP000196573">
    <property type="component" value="Unassembled WGS sequence"/>
</dbReference>
<dbReference type="OrthoDB" id="5297660at2"/>
<keyword evidence="2" id="KW-1185">Reference proteome</keyword>
<dbReference type="InterPro" id="IPR010260">
    <property type="entry name" value="AlpA"/>
</dbReference>
<dbReference type="Pfam" id="PF05930">
    <property type="entry name" value="Phage_AlpA"/>
    <property type="match status" value="1"/>
</dbReference>
<dbReference type="InterPro" id="IPR009061">
    <property type="entry name" value="DNA-bd_dom_put_sf"/>
</dbReference>
<gene>
    <name evidence="1" type="ORF">EHSB41UT_01858</name>
</gene>
<dbReference type="RefSeq" id="WP_087109135.1">
    <property type="nucleotide sequence ID" value="NZ_CBCSCN010000002.1"/>
</dbReference>
<dbReference type="Gene3D" id="1.10.238.160">
    <property type="match status" value="1"/>
</dbReference>
<organism evidence="1 2">
    <name type="scientific">Parendozoicomonas haliclonae</name>
    <dbReference type="NCBI Taxonomy" id="1960125"/>
    <lineage>
        <taxon>Bacteria</taxon>
        <taxon>Pseudomonadati</taxon>
        <taxon>Pseudomonadota</taxon>
        <taxon>Gammaproteobacteria</taxon>
        <taxon>Oceanospirillales</taxon>
        <taxon>Endozoicomonadaceae</taxon>
        <taxon>Parendozoicomonas</taxon>
    </lineage>
</organism>
<name>A0A1X7AIF8_9GAMM</name>
<dbReference type="AlphaFoldDB" id="A0A1X7AIF8"/>
<evidence type="ECO:0000313" key="2">
    <source>
        <dbReference type="Proteomes" id="UP000196573"/>
    </source>
</evidence>
<accession>A0A1X7AIF8</accession>
<dbReference type="SUPFAM" id="SSF46955">
    <property type="entry name" value="Putative DNA-binding domain"/>
    <property type="match status" value="1"/>
</dbReference>
<protein>
    <submittedName>
        <fullName evidence="1">Prophage CP4-57 regulatory protein (AlpA)</fullName>
    </submittedName>
</protein>
<sequence length="72" mass="8469">MKTTPVKYLNRKQLLARYGIGNTTLYRWIQDSSVRFPMPVQLGPRCVRWKLSDLEQWEANREEAEENQVSAA</sequence>